<sequence>MNRLSAHIATIRRAAALAAAA</sequence>
<accession>A0A0F9NC55</accession>
<evidence type="ECO:0000313" key="1">
    <source>
        <dbReference type="EMBL" id="KKM78957.1"/>
    </source>
</evidence>
<organism evidence="1">
    <name type="scientific">marine sediment metagenome</name>
    <dbReference type="NCBI Taxonomy" id="412755"/>
    <lineage>
        <taxon>unclassified sequences</taxon>
        <taxon>metagenomes</taxon>
        <taxon>ecological metagenomes</taxon>
    </lineage>
</organism>
<dbReference type="EMBL" id="LAZR01008405">
    <property type="protein sequence ID" value="KKM78957.1"/>
    <property type="molecule type" value="Genomic_DNA"/>
</dbReference>
<feature type="non-terminal residue" evidence="1">
    <location>
        <position position="21"/>
    </location>
</feature>
<name>A0A0F9NC55_9ZZZZ</name>
<comment type="caution">
    <text evidence="1">The sequence shown here is derived from an EMBL/GenBank/DDBJ whole genome shotgun (WGS) entry which is preliminary data.</text>
</comment>
<protein>
    <submittedName>
        <fullName evidence="1">Uncharacterized protein</fullName>
    </submittedName>
</protein>
<proteinExistence type="predicted"/>
<dbReference type="AlphaFoldDB" id="A0A0F9NC55"/>
<gene>
    <name evidence="1" type="ORF">LCGC14_1354700</name>
</gene>
<reference evidence="1" key="1">
    <citation type="journal article" date="2015" name="Nature">
        <title>Complex archaea that bridge the gap between prokaryotes and eukaryotes.</title>
        <authorList>
            <person name="Spang A."/>
            <person name="Saw J.H."/>
            <person name="Jorgensen S.L."/>
            <person name="Zaremba-Niedzwiedzka K."/>
            <person name="Martijn J."/>
            <person name="Lind A.E."/>
            <person name="van Eijk R."/>
            <person name="Schleper C."/>
            <person name="Guy L."/>
            <person name="Ettema T.J."/>
        </authorList>
    </citation>
    <scope>NUCLEOTIDE SEQUENCE</scope>
</reference>